<gene>
    <name evidence="1" type="ORF">FM996_15540</name>
</gene>
<dbReference type="Pfam" id="PF02643">
    <property type="entry name" value="DUF192"/>
    <property type="match status" value="1"/>
</dbReference>
<comment type="caution">
    <text evidence="1">The sequence shown here is derived from an EMBL/GenBank/DDBJ whole genome shotgun (WGS) entry which is preliminary data.</text>
</comment>
<proteinExistence type="predicted"/>
<sequence length="166" mass="17841">MSGALSRSMSKLVVALLFLFFGAVVASRAKDAGPPPPAVKMAVESLEIVTATGAHRLRVEVARTPDQRERGLMFRTSLPSDGGMLFDFREERPVAMWMKNTPLSLDMIFVSRFGRVVSVALGAEPYSERVISSGGPALAVIELAAGAAQRLSIAVGDTVKHPIFER</sequence>
<name>A0A549SMC9_METSR</name>
<accession>A0A549SMC9</accession>
<evidence type="ECO:0000313" key="1">
    <source>
        <dbReference type="EMBL" id="TRL30782.1"/>
    </source>
</evidence>
<dbReference type="EMBL" id="VJMF01000065">
    <property type="protein sequence ID" value="TRL30782.1"/>
    <property type="molecule type" value="Genomic_DNA"/>
</dbReference>
<dbReference type="PANTHER" id="PTHR37953:SF1">
    <property type="entry name" value="UPF0127 PROTEIN MJ1496"/>
    <property type="match status" value="1"/>
</dbReference>
<protein>
    <submittedName>
        <fullName evidence="1">DUF192 domain-containing protein</fullName>
    </submittedName>
</protein>
<dbReference type="AlphaFoldDB" id="A0A549SMC9"/>
<dbReference type="InterPro" id="IPR038695">
    <property type="entry name" value="Saro_0823-like_sf"/>
</dbReference>
<reference evidence="1 2" key="1">
    <citation type="submission" date="2019-07" db="EMBL/GenBank/DDBJ databases">
        <title>Ln-dependent methylotrophs.</title>
        <authorList>
            <person name="Tani A."/>
        </authorList>
    </citation>
    <scope>NUCLEOTIDE SEQUENCE [LARGE SCALE GENOMIC DNA]</scope>
    <source>
        <strain evidence="1 2">SM89A</strain>
    </source>
</reference>
<organism evidence="1 2">
    <name type="scientific">Methylosinus sporium</name>
    <dbReference type="NCBI Taxonomy" id="428"/>
    <lineage>
        <taxon>Bacteria</taxon>
        <taxon>Pseudomonadati</taxon>
        <taxon>Pseudomonadota</taxon>
        <taxon>Alphaproteobacteria</taxon>
        <taxon>Hyphomicrobiales</taxon>
        <taxon>Methylocystaceae</taxon>
        <taxon>Methylosinus</taxon>
    </lineage>
</organism>
<dbReference type="PANTHER" id="PTHR37953">
    <property type="entry name" value="UPF0127 PROTEIN MJ1496"/>
    <property type="match status" value="1"/>
</dbReference>
<dbReference type="Proteomes" id="UP000316781">
    <property type="component" value="Unassembled WGS sequence"/>
</dbReference>
<dbReference type="InterPro" id="IPR003795">
    <property type="entry name" value="DUF192"/>
</dbReference>
<dbReference type="Gene3D" id="2.60.120.1140">
    <property type="entry name" value="Protein of unknown function DUF192"/>
    <property type="match status" value="1"/>
</dbReference>
<evidence type="ECO:0000313" key="2">
    <source>
        <dbReference type="Proteomes" id="UP000316781"/>
    </source>
</evidence>